<dbReference type="PROSITE" id="PS00523">
    <property type="entry name" value="SULFATASE_1"/>
    <property type="match status" value="1"/>
</dbReference>
<keyword evidence="2" id="KW-0479">Metal-binding</keyword>
<dbReference type="SUPFAM" id="SSF53649">
    <property type="entry name" value="Alkaline phosphatase-like"/>
    <property type="match status" value="1"/>
</dbReference>
<dbReference type="InterPro" id="IPR024607">
    <property type="entry name" value="Sulfatase_CS"/>
</dbReference>
<evidence type="ECO:0000259" key="5">
    <source>
        <dbReference type="Pfam" id="PF00884"/>
    </source>
</evidence>
<keyword evidence="3 6" id="KW-0378">Hydrolase</keyword>
<organism evidence="6 8">
    <name type="scientific">Jejuia pallidilutea</name>
    <dbReference type="NCBI Taxonomy" id="504487"/>
    <lineage>
        <taxon>Bacteria</taxon>
        <taxon>Pseudomonadati</taxon>
        <taxon>Bacteroidota</taxon>
        <taxon>Flavobacteriia</taxon>
        <taxon>Flavobacteriales</taxon>
        <taxon>Flavobacteriaceae</taxon>
        <taxon>Jejuia</taxon>
    </lineage>
</organism>
<evidence type="ECO:0000256" key="4">
    <source>
        <dbReference type="ARBA" id="ARBA00022837"/>
    </source>
</evidence>
<dbReference type="InterPro" id="IPR000917">
    <property type="entry name" value="Sulfatase_N"/>
</dbReference>
<dbReference type="InterPro" id="IPR017850">
    <property type="entry name" value="Alkaline_phosphatase_core_sf"/>
</dbReference>
<comment type="similarity">
    <text evidence="1">Belongs to the sulfatase family.</text>
</comment>
<dbReference type="Proteomes" id="UP000029641">
    <property type="component" value="Unassembled WGS sequence"/>
</dbReference>
<feature type="domain" description="Sulfatase N-terminal" evidence="5">
    <location>
        <begin position="22"/>
        <end position="364"/>
    </location>
</feature>
<dbReference type="EC" id="3.1.6.6" evidence="6"/>
<evidence type="ECO:0000313" key="8">
    <source>
        <dbReference type="Proteomes" id="UP000029641"/>
    </source>
</evidence>
<dbReference type="PANTHER" id="PTHR42693">
    <property type="entry name" value="ARYLSULFATASE FAMILY MEMBER"/>
    <property type="match status" value="1"/>
</dbReference>
<dbReference type="PANTHER" id="PTHR42693:SF53">
    <property type="entry name" value="ENDO-4-O-SULFATASE"/>
    <property type="match status" value="1"/>
</dbReference>
<dbReference type="AlphaFoldDB" id="A0A090WLP1"/>
<dbReference type="EMBL" id="BBNS01000023">
    <property type="protein sequence ID" value="GAL72344.1"/>
    <property type="molecule type" value="Genomic_DNA"/>
</dbReference>
<gene>
    <name evidence="6" type="ORF">JCM19301_1989</name>
    <name evidence="7" type="ORF">JCM19302_3622</name>
</gene>
<dbReference type="EMBL" id="BBNR01000019">
    <property type="protein sequence ID" value="GAL68382.1"/>
    <property type="molecule type" value="Genomic_DNA"/>
</dbReference>
<evidence type="ECO:0000256" key="3">
    <source>
        <dbReference type="ARBA" id="ARBA00022801"/>
    </source>
</evidence>
<dbReference type="STRING" id="504487.JCM19538_1738"/>
<accession>A0A090WLP1</accession>
<dbReference type="InterPro" id="IPR050738">
    <property type="entry name" value="Sulfatase"/>
</dbReference>
<evidence type="ECO:0000313" key="6">
    <source>
        <dbReference type="EMBL" id="GAL68382.1"/>
    </source>
</evidence>
<dbReference type="Proteomes" id="UP000029646">
    <property type="component" value="Unassembled WGS sequence"/>
</dbReference>
<reference evidence="8 9" key="1">
    <citation type="journal article" date="2014" name="Genome Announc.">
        <title>Draft Genome Sequence of Marine Flavobacterium Jejuia pallidilutea Strain 11shimoA1 and Pigmentation Mutants.</title>
        <authorList>
            <person name="Takatani N."/>
            <person name="Nakanishi M."/>
            <person name="Meirelles P."/>
            <person name="Mino S."/>
            <person name="Suda W."/>
            <person name="Oshima K."/>
            <person name="Hattori M."/>
            <person name="Ohkuma M."/>
            <person name="Hosokawa M."/>
            <person name="Miyashita K."/>
            <person name="Thompson F.L."/>
            <person name="Niwa A."/>
            <person name="Sawabe T."/>
            <person name="Sawabe T."/>
        </authorList>
    </citation>
    <scope>NUCLEOTIDE SEQUENCE [LARGE SCALE GENOMIC DNA]</scope>
    <source>
        <strain evidence="6 8">JCM 19301</strain>
        <strain evidence="7">JCM 19302</strain>
        <strain evidence="9">JCM19302</strain>
    </source>
</reference>
<dbReference type="Gene3D" id="3.40.720.10">
    <property type="entry name" value="Alkaline Phosphatase, subunit A"/>
    <property type="match status" value="1"/>
</dbReference>
<keyword evidence="4" id="KW-0106">Calcium</keyword>
<evidence type="ECO:0000256" key="2">
    <source>
        <dbReference type="ARBA" id="ARBA00022723"/>
    </source>
</evidence>
<dbReference type="GO" id="GO:0046872">
    <property type="term" value="F:metal ion binding"/>
    <property type="evidence" value="ECO:0007669"/>
    <property type="project" value="UniProtKB-KW"/>
</dbReference>
<dbReference type="GO" id="GO:0047753">
    <property type="term" value="F:choline-sulfatase activity"/>
    <property type="evidence" value="ECO:0007669"/>
    <property type="project" value="UniProtKB-EC"/>
</dbReference>
<protein>
    <submittedName>
        <fullName evidence="6">Choline-sulfatase</fullName>
        <ecNumber evidence="6">3.1.6.6</ecNumber>
    </submittedName>
</protein>
<name>A0A090WLP1_9FLAO</name>
<sequence>MTDDQSAIVPKQSDLEVQSRPFGFNGDAEVHTPIIDDLAKKGMIFRRAYVSSSVCSPSRYTMLTGRYAGRCEGPTFLKQHPKGSMTRVENNTELEINKDNLPRLLQKQGYKTGIVGKSHVIDHEVIMNKHLWKENGLHAYNKKANPKDKSVNSAMKHNHSVWAKRMKAYGFDYANGVYAGNLRELYNDSLNAHNIEWKNKVALDFIESSSEQPFFLYYSETIPHGPAPWLKKHGKFAHGLDANPKFTGEGYLDADYSYLPTRDEIKKEVESLGKDVAHAWLRWFDHAVGAVVDKLKEKGIYENTIIIITSDHGNYNAGKTTLYESGVRVPLMMHWPAGIKANSEYNELVQNIDFTPTFLDLAGADLKNITQS</sequence>
<dbReference type="eggNOG" id="COG3119">
    <property type="taxonomic scope" value="Bacteria"/>
</dbReference>
<evidence type="ECO:0000256" key="1">
    <source>
        <dbReference type="ARBA" id="ARBA00008779"/>
    </source>
</evidence>
<comment type="caution">
    <text evidence="6">The sequence shown here is derived from an EMBL/GenBank/DDBJ whole genome shotgun (WGS) entry which is preliminary data.</text>
</comment>
<evidence type="ECO:0000313" key="7">
    <source>
        <dbReference type="EMBL" id="GAL72344.1"/>
    </source>
</evidence>
<proteinExistence type="inferred from homology"/>
<dbReference type="GO" id="GO:0004065">
    <property type="term" value="F:arylsulfatase activity"/>
    <property type="evidence" value="ECO:0007669"/>
    <property type="project" value="TreeGrafter"/>
</dbReference>
<evidence type="ECO:0000313" key="9">
    <source>
        <dbReference type="Proteomes" id="UP000029646"/>
    </source>
</evidence>
<dbReference type="Pfam" id="PF00884">
    <property type="entry name" value="Sulfatase"/>
    <property type="match status" value="1"/>
</dbReference>